<accession>A0A7W9ZPY6</accession>
<organism evidence="1 2">
    <name type="scientific">Rhizobium leguminosarum</name>
    <dbReference type="NCBI Taxonomy" id="384"/>
    <lineage>
        <taxon>Bacteria</taxon>
        <taxon>Pseudomonadati</taxon>
        <taxon>Pseudomonadota</taxon>
        <taxon>Alphaproteobacteria</taxon>
        <taxon>Hyphomicrobiales</taxon>
        <taxon>Rhizobiaceae</taxon>
        <taxon>Rhizobium/Agrobacterium group</taxon>
        <taxon>Rhizobium</taxon>
    </lineage>
</organism>
<evidence type="ECO:0000313" key="2">
    <source>
        <dbReference type="Proteomes" id="UP000517187"/>
    </source>
</evidence>
<dbReference type="EMBL" id="JACIIJ010000001">
    <property type="protein sequence ID" value="MBB6219532.1"/>
    <property type="molecule type" value="Genomic_DNA"/>
</dbReference>
<reference evidence="1 2" key="1">
    <citation type="submission" date="2020-08" db="EMBL/GenBank/DDBJ databases">
        <title>Genomic Encyclopedia of Type Strains, Phase IV (KMG-V): Genome sequencing to study the core and pangenomes of soil and plant-associated prokaryotes.</title>
        <authorList>
            <person name="Whitman W."/>
        </authorList>
    </citation>
    <scope>NUCLEOTIDE SEQUENCE [LARGE SCALE GENOMIC DNA]</scope>
    <source>
        <strain evidence="1 2">SEMIA 4011</strain>
    </source>
</reference>
<sequence length="53" mass="6096">MDCRTNTAKALRMFLDTITALQSANYCGRNALDVLDQRVGWDLFEMARHYPSD</sequence>
<proteinExistence type="predicted"/>
<dbReference type="Proteomes" id="UP000517187">
    <property type="component" value="Unassembled WGS sequence"/>
</dbReference>
<dbReference type="AlphaFoldDB" id="A0A7W9ZPY6"/>
<gene>
    <name evidence="1" type="ORF">GGE66_000476</name>
</gene>
<protein>
    <submittedName>
        <fullName evidence="1">Uncharacterized protein</fullName>
    </submittedName>
</protein>
<evidence type="ECO:0000313" key="1">
    <source>
        <dbReference type="EMBL" id="MBB6219532.1"/>
    </source>
</evidence>
<comment type="caution">
    <text evidence="1">The sequence shown here is derived from an EMBL/GenBank/DDBJ whole genome shotgun (WGS) entry which is preliminary data.</text>
</comment>
<name>A0A7W9ZPY6_RHILE</name>